<feature type="transmembrane region" description="Helical" evidence="1">
    <location>
        <begin position="31"/>
        <end position="51"/>
    </location>
</feature>
<evidence type="ECO:0000259" key="4">
    <source>
        <dbReference type="Pfam" id="PF22570"/>
    </source>
</evidence>
<evidence type="ECO:0000313" key="5">
    <source>
        <dbReference type="EMBL" id="KGG80811.1"/>
    </source>
</evidence>
<organism evidence="5 6">
    <name type="scientific">Caloranaerobacter azorensis H53214</name>
    <dbReference type="NCBI Taxonomy" id="1156417"/>
    <lineage>
        <taxon>Bacteria</taxon>
        <taxon>Bacillati</taxon>
        <taxon>Bacillota</taxon>
        <taxon>Tissierellia</taxon>
        <taxon>Tissierellales</taxon>
        <taxon>Thermohalobacteraceae</taxon>
        <taxon>Caloranaerobacter</taxon>
    </lineage>
</organism>
<keyword evidence="1" id="KW-0812">Transmembrane</keyword>
<proteinExistence type="predicted"/>
<reference evidence="5 6" key="1">
    <citation type="submission" date="2013-12" db="EMBL/GenBank/DDBJ databases">
        <title>Draft genome sequence of Caloranaerobacter sp. H53214.</title>
        <authorList>
            <person name="Jiang L.J."/>
            <person name="Shao Z.Z."/>
            <person name="Long M.N."/>
        </authorList>
    </citation>
    <scope>NUCLEOTIDE SEQUENCE [LARGE SCALE GENOMIC DNA]</scope>
    <source>
        <strain evidence="5 6">H53214</strain>
    </source>
</reference>
<accession>A0A096DNG9</accession>
<feature type="domain" description="Cell wall-active antibiotics response LiaF-like C-terminal" evidence="2">
    <location>
        <begin position="189"/>
        <end position="287"/>
    </location>
</feature>
<gene>
    <name evidence="5" type="ORF">Y919_04275</name>
</gene>
<dbReference type="Proteomes" id="UP000029622">
    <property type="component" value="Unassembled WGS sequence"/>
</dbReference>
<dbReference type="RefSeq" id="WP_035162769.1">
    <property type="nucleotide sequence ID" value="NZ_AZTB01000014.1"/>
</dbReference>
<keyword evidence="1" id="KW-1133">Transmembrane helix</keyword>
<dbReference type="InterPro" id="IPR031346">
    <property type="entry name" value="DUF2154_N"/>
</dbReference>
<keyword evidence="1" id="KW-0472">Membrane</keyword>
<dbReference type="Pfam" id="PF17115">
    <property type="entry name" value="Toast_rack_N"/>
    <property type="match status" value="1"/>
</dbReference>
<dbReference type="Pfam" id="PF09922">
    <property type="entry name" value="LiaF-like_C"/>
    <property type="match status" value="1"/>
</dbReference>
<evidence type="ECO:0008006" key="7">
    <source>
        <dbReference type="Google" id="ProtNLM"/>
    </source>
</evidence>
<sequence length="289" mass="33019">MKNKNLTIGFILIFLGIIWLLDNLNILNFSIWNVFFDLWPVILIILGLNLIFRNNKIIIIAWILFIIFAIFYGFYSENSTSYELENQNIVLEKEDFIANGILELKLSAGNFNIKPTKDELLNAYITDPNIYYKSNLDKNSKTAQIEFKQKNHKKIVTNRGYRYNFNLNEDVNWNINIDIGAVDGTLDLKNINFQDLEIDAGAGDINILLGEKLKDSKIDIDMGAGNLDIAIPKNLGVKIRFDGGVKHSNLNDLGLIHKNNYYISPNYDNADKKIYITVDIGAGNLNIKY</sequence>
<dbReference type="EMBL" id="AZTB01000014">
    <property type="protein sequence ID" value="KGG80811.1"/>
    <property type="molecule type" value="Genomic_DNA"/>
</dbReference>
<dbReference type="STRING" id="1156417.Y919_04275"/>
<dbReference type="InterPro" id="IPR024425">
    <property type="entry name" value="LiaF-like_C"/>
</dbReference>
<evidence type="ECO:0000313" key="6">
    <source>
        <dbReference type="Proteomes" id="UP000029622"/>
    </source>
</evidence>
<dbReference type="AlphaFoldDB" id="A0A096DNG9"/>
<evidence type="ECO:0000256" key="1">
    <source>
        <dbReference type="SAM" id="Phobius"/>
    </source>
</evidence>
<feature type="domain" description="DUF2154" evidence="3">
    <location>
        <begin position="102"/>
        <end position="181"/>
    </location>
</feature>
<name>A0A096DNG9_9FIRM</name>
<feature type="transmembrane region" description="Helical" evidence="1">
    <location>
        <begin position="57"/>
        <end position="75"/>
    </location>
</feature>
<comment type="caution">
    <text evidence="5">The sequence shown here is derived from an EMBL/GenBank/DDBJ whole genome shotgun (WGS) entry which is preliminary data.</text>
</comment>
<protein>
    <recommendedName>
        <fullName evidence="7">DUF5668 domain-containing protein</fullName>
    </recommendedName>
</protein>
<feature type="transmembrane region" description="Helical" evidence="1">
    <location>
        <begin position="6"/>
        <end position="24"/>
    </location>
</feature>
<dbReference type="InterPro" id="IPR054331">
    <property type="entry name" value="LiaF_TM"/>
</dbReference>
<feature type="domain" description="LiaF transmembrane" evidence="4">
    <location>
        <begin position="8"/>
        <end position="72"/>
    </location>
</feature>
<dbReference type="Pfam" id="PF22570">
    <property type="entry name" value="LiaF-TM"/>
    <property type="match status" value="1"/>
</dbReference>
<evidence type="ECO:0000259" key="2">
    <source>
        <dbReference type="Pfam" id="PF09922"/>
    </source>
</evidence>
<evidence type="ECO:0000259" key="3">
    <source>
        <dbReference type="Pfam" id="PF17115"/>
    </source>
</evidence>